<dbReference type="OrthoDB" id="105477at2157"/>
<dbReference type="Proteomes" id="UP000005741">
    <property type="component" value="Chromosome"/>
</dbReference>
<dbReference type="EMBL" id="CM001436">
    <property type="protein sequence ID" value="EHQ34715.1"/>
    <property type="molecule type" value="Genomic_DNA"/>
</dbReference>
<dbReference type="RefSeq" id="WP_004076418.1">
    <property type="nucleotide sequence ID" value="NZ_CM001436.1"/>
</dbReference>
<dbReference type="STRING" id="937775.Metlim_0582"/>
<gene>
    <name evidence="1" type="ORF">Metlim_0582</name>
</gene>
<dbReference type="PROSITE" id="PS51257">
    <property type="entry name" value="PROKAR_LIPOPROTEIN"/>
    <property type="match status" value="1"/>
</dbReference>
<dbReference type="InParanoid" id="H1Z2X6"/>
<organism evidence="1 2">
    <name type="scientific">Methanoplanus limicola DSM 2279</name>
    <dbReference type="NCBI Taxonomy" id="937775"/>
    <lineage>
        <taxon>Archaea</taxon>
        <taxon>Methanobacteriati</taxon>
        <taxon>Methanobacteriota</taxon>
        <taxon>Stenosarchaea group</taxon>
        <taxon>Methanomicrobia</taxon>
        <taxon>Methanomicrobiales</taxon>
        <taxon>Methanomicrobiaceae</taxon>
        <taxon>Methanoplanus</taxon>
    </lineage>
</organism>
<accession>H1Z2X6</accession>
<keyword evidence="2" id="KW-1185">Reference proteome</keyword>
<name>H1Z2X6_9EURY</name>
<sequence length="135" mass="14607">MPKKSVIAIVFTIALLFLLTAASGCTTGGTGSEEDNGIYSRTFSSTVTLPQQHYRPDGTCYWVSDIMVTNNGLKDEKNVVVRCSLKEADSGTVSDTETRYFELFPAGENKGFTVELDGDCGKNYGIGVNIKTEDS</sequence>
<reference evidence="1 2" key="1">
    <citation type="submission" date="2011-10" db="EMBL/GenBank/DDBJ databases">
        <title>The Improved High-Quality Draft genome of Methanoplanus limicola DSM 2279.</title>
        <authorList>
            <consortium name="US DOE Joint Genome Institute (JGI-PGF)"/>
            <person name="Lucas S."/>
            <person name="Copeland A."/>
            <person name="Lapidus A."/>
            <person name="Glavina del Rio T."/>
            <person name="Dalin E."/>
            <person name="Tice H."/>
            <person name="Bruce D."/>
            <person name="Goodwin L."/>
            <person name="Pitluck S."/>
            <person name="Peters L."/>
            <person name="Mikhailova N."/>
            <person name="Lu M."/>
            <person name="Kyrpides N."/>
            <person name="Mavromatis K."/>
            <person name="Ivanova N."/>
            <person name="Markowitz V."/>
            <person name="Cheng J.-F."/>
            <person name="Hugenholtz P."/>
            <person name="Woyke T."/>
            <person name="Wu D."/>
            <person name="Wirth R."/>
            <person name="Brambilla E.-M."/>
            <person name="Klenk H.-P."/>
            <person name="Eisen J.A."/>
        </authorList>
    </citation>
    <scope>NUCLEOTIDE SEQUENCE [LARGE SCALE GENOMIC DNA]</scope>
    <source>
        <strain evidence="1 2">DSM 2279</strain>
    </source>
</reference>
<proteinExistence type="predicted"/>
<dbReference type="HOGENOM" id="CLU_1891460_0_0_2"/>
<evidence type="ECO:0000313" key="1">
    <source>
        <dbReference type="EMBL" id="EHQ34715.1"/>
    </source>
</evidence>
<protein>
    <submittedName>
        <fullName evidence="1">Uncharacterized protein</fullName>
    </submittedName>
</protein>
<dbReference type="AlphaFoldDB" id="H1Z2X6"/>
<evidence type="ECO:0000313" key="2">
    <source>
        <dbReference type="Proteomes" id="UP000005741"/>
    </source>
</evidence>